<keyword evidence="1" id="KW-0472">Membrane</keyword>
<comment type="caution">
    <text evidence="2">The sequence shown here is derived from an EMBL/GenBank/DDBJ whole genome shotgun (WGS) entry which is preliminary data.</text>
</comment>
<dbReference type="AlphaFoldDB" id="A0ABD5RPG4"/>
<reference evidence="2 3" key="1">
    <citation type="journal article" date="2019" name="Int. J. Syst. Evol. Microbiol.">
        <title>The Global Catalogue of Microorganisms (GCM) 10K type strain sequencing project: providing services to taxonomists for standard genome sequencing and annotation.</title>
        <authorList>
            <consortium name="The Broad Institute Genomics Platform"/>
            <consortium name="The Broad Institute Genome Sequencing Center for Infectious Disease"/>
            <person name="Wu L."/>
            <person name="Ma J."/>
        </authorList>
    </citation>
    <scope>NUCLEOTIDE SEQUENCE [LARGE SCALE GENOMIC DNA]</scope>
    <source>
        <strain evidence="2 3">CGMCC 1.12543</strain>
    </source>
</reference>
<evidence type="ECO:0000256" key="1">
    <source>
        <dbReference type="SAM" id="Phobius"/>
    </source>
</evidence>
<feature type="transmembrane region" description="Helical" evidence="1">
    <location>
        <begin position="95"/>
        <end position="112"/>
    </location>
</feature>
<accession>A0ABD5RPG4</accession>
<dbReference type="EMBL" id="JBHSQH010000001">
    <property type="protein sequence ID" value="MFC5972522.1"/>
    <property type="molecule type" value="Genomic_DNA"/>
</dbReference>
<feature type="transmembrane region" description="Helical" evidence="1">
    <location>
        <begin position="53"/>
        <end position="74"/>
    </location>
</feature>
<sequence length="154" mass="16347">MSWLARTSVERPYVLGWVLFCCWLNGWLATGIVNVLGGELPMVLVGRGIPRTLYFNLASLGALAAFVALTYAEVRLLRRVLPRLDSGRDTRRTRRLTAVVGVLALLAVPVVTETLDVDPFTVVVLGVPPVLLVAEGVLVGVVGSAGDGPTPDAG</sequence>
<proteinExistence type="predicted"/>
<keyword evidence="3" id="KW-1185">Reference proteome</keyword>
<organism evidence="2 3">
    <name type="scientific">Halomarina salina</name>
    <dbReference type="NCBI Taxonomy" id="1872699"/>
    <lineage>
        <taxon>Archaea</taxon>
        <taxon>Methanobacteriati</taxon>
        <taxon>Methanobacteriota</taxon>
        <taxon>Stenosarchaea group</taxon>
        <taxon>Halobacteria</taxon>
        <taxon>Halobacteriales</taxon>
        <taxon>Natronomonadaceae</taxon>
        <taxon>Halomarina</taxon>
    </lineage>
</organism>
<keyword evidence="1" id="KW-1133">Transmembrane helix</keyword>
<feature type="transmembrane region" description="Helical" evidence="1">
    <location>
        <begin position="12"/>
        <end position="33"/>
    </location>
</feature>
<dbReference type="Proteomes" id="UP001596099">
    <property type="component" value="Unassembled WGS sequence"/>
</dbReference>
<keyword evidence="1" id="KW-0812">Transmembrane</keyword>
<name>A0ABD5RPG4_9EURY</name>
<dbReference type="RefSeq" id="WP_247415954.1">
    <property type="nucleotide sequence ID" value="NZ_JALLGW010000001.1"/>
</dbReference>
<evidence type="ECO:0000313" key="2">
    <source>
        <dbReference type="EMBL" id="MFC5972522.1"/>
    </source>
</evidence>
<gene>
    <name evidence="2" type="ORF">ACFPYI_14375</name>
</gene>
<protein>
    <submittedName>
        <fullName evidence="2">Uncharacterized protein</fullName>
    </submittedName>
</protein>
<evidence type="ECO:0000313" key="3">
    <source>
        <dbReference type="Proteomes" id="UP001596099"/>
    </source>
</evidence>